<dbReference type="GO" id="GO:0005634">
    <property type="term" value="C:nucleus"/>
    <property type="evidence" value="ECO:0007669"/>
    <property type="project" value="TreeGrafter"/>
</dbReference>
<dbReference type="SMART" id="SM00220">
    <property type="entry name" value="S_TKc"/>
    <property type="match status" value="1"/>
</dbReference>
<dbReference type="InterPro" id="IPR008271">
    <property type="entry name" value="Ser/Thr_kinase_AS"/>
</dbReference>
<keyword evidence="2 3" id="KW-0067">ATP-binding</keyword>
<evidence type="ECO:0000256" key="2">
    <source>
        <dbReference type="ARBA" id="ARBA00022840"/>
    </source>
</evidence>
<proteinExistence type="inferred from homology"/>
<dbReference type="InterPro" id="IPR011009">
    <property type="entry name" value="Kinase-like_dom_sf"/>
</dbReference>
<dbReference type="InterPro" id="IPR017441">
    <property type="entry name" value="Protein_kinase_ATP_BS"/>
</dbReference>
<dbReference type="PROSITE" id="PS00107">
    <property type="entry name" value="PROTEIN_KINASE_ATP"/>
    <property type="match status" value="1"/>
</dbReference>
<dbReference type="SUPFAM" id="SSF56112">
    <property type="entry name" value="Protein kinase-like (PK-like)"/>
    <property type="match status" value="1"/>
</dbReference>
<evidence type="ECO:0000313" key="7">
    <source>
        <dbReference type="Proteomes" id="UP000678393"/>
    </source>
</evidence>
<dbReference type="PROSITE" id="PS50011">
    <property type="entry name" value="PROTEIN_KINASE_DOM"/>
    <property type="match status" value="1"/>
</dbReference>
<keyword evidence="1 3" id="KW-0547">Nucleotide-binding</keyword>
<reference evidence="6" key="1">
    <citation type="submission" date="2021-04" db="EMBL/GenBank/DDBJ databases">
        <authorList>
            <consortium name="Molecular Ecology Group"/>
        </authorList>
    </citation>
    <scope>NUCLEOTIDE SEQUENCE</scope>
</reference>
<gene>
    <name evidence="6" type="ORF">CUNI_LOCUS11332</name>
</gene>
<dbReference type="GO" id="GO:0044773">
    <property type="term" value="P:mitotic DNA damage checkpoint signaling"/>
    <property type="evidence" value="ECO:0007669"/>
    <property type="project" value="TreeGrafter"/>
</dbReference>
<evidence type="ECO:0000256" key="1">
    <source>
        <dbReference type="ARBA" id="ARBA00022741"/>
    </source>
</evidence>
<dbReference type="EMBL" id="CAJHNH020002159">
    <property type="protein sequence ID" value="CAG5125774.1"/>
    <property type="molecule type" value="Genomic_DNA"/>
</dbReference>
<dbReference type="Pfam" id="PF00069">
    <property type="entry name" value="Pkinase"/>
    <property type="match status" value="1"/>
</dbReference>
<dbReference type="Gene3D" id="1.10.510.10">
    <property type="entry name" value="Transferase(Phosphotransferase) domain 1"/>
    <property type="match status" value="2"/>
</dbReference>
<keyword evidence="4" id="KW-0418">Kinase</keyword>
<name>A0A8S3Z868_9EUPU</name>
<dbReference type="Proteomes" id="UP000678393">
    <property type="component" value="Unassembled WGS sequence"/>
</dbReference>
<dbReference type="PANTHER" id="PTHR44167:SF24">
    <property type="entry name" value="SERINE_THREONINE-PROTEIN KINASE CHK2"/>
    <property type="match status" value="1"/>
</dbReference>
<dbReference type="PANTHER" id="PTHR44167">
    <property type="entry name" value="OVARIAN-SPECIFIC SERINE/THREONINE-PROTEIN KINASE LOK-RELATED"/>
    <property type="match status" value="1"/>
</dbReference>
<accession>A0A8S3Z868</accession>
<dbReference type="OrthoDB" id="6068455at2759"/>
<keyword evidence="4" id="KW-0723">Serine/threonine-protein kinase</keyword>
<feature type="binding site" evidence="3">
    <location>
        <position position="53"/>
    </location>
    <ligand>
        <name>ATP</name>
        <dbReference type="ChEBI" id="CHEBI:30616"/>
    </ligand>
</feature>
<evidence type="ECO:0000256" key="3">
    <source>
        <dbReference type="PROSITE-ProRule" id="PRU10141"/>
    </source>
</evidence>
<evidence type="ECO:0000259" key="5">
    <source>
        <dbReference type="PROSITE" id="PS50011"/>
    </source>
</evidence>
<dbReference type="GO" id="GO:0004674">
    <property type="term" value="F:protein serine/threonine kinase activity"/>
    <property type="evidence" value="ECO:0007669"/>
    <property type="project" value="UniProtKB-KW"/>
</dbReference>
<keyword evidence="4" id="KW-0808">Transferase</keyword>
<evidence type="ECO:0000256" key="4">
    <source>
        <dbReference type="RuleBase" id="RU000304"/>
    </source>
</evidence>
<dbReference type="AlphaFoldDB" id="A0A8S3Z868"/>
<feature type="domain" description="Protein kinase" evidence="5">
    <location>
        <begin position="23"/>
        <end position="258"/>
    </location>
</feature>
<dbReference type="CDD" id="cd00180">
    <property type="entry name" value="PKc"/>
    <property type="match status" value="1"/>
</dbReference>
<sequence length="258" mass="28832">MALPAVKPWLVNLPGDFFTTYRFARGPVLGSGMSGDVVLATSLLSPNHKRAVKILSLLTADGGLANTILFDREVNILQGLSHPHIIKHTISARCPDYLAICTHYCPNGTLAFHLDTMTPELCVKYFVQMACAVRYLNDKLRIVHSDIKPDNIYINANNDPVLGDFGLSFFIPPGDTLLDMYSLGVSLWCMMFSAEPIIGNMYELLDDPNYFEVAPDTQGWCWCLYTTMEYDPALRYSAASILAELHEHDVHRDLIDSL</sequence>
<evidence type="ECO:0000313" key="6">
    <source>
        <dbReference type="EMBL" id="CAG5125774.1"/>
    </source>
</evidence>
<dbReference type="GO" id="GO:0005524">
    <property type="term" value="F:ATP binding"/>
    <property type="evidence" value="ECO:0007669"/>
    <property type="project" value="UniProtKB-UniRule"/>
</dbReference>
<keyword evidence="7" id="KW-1185">Reference proteome</keyword>
<comment type="caution">
    <text evidence="6">The sequence shown here is derived from an EMBL/GenBank/DDBJ whole genome shotgun (WGS) entry which is preliminary data.</text>
</comment>
<protein>
    <recommendedName>
        <fullName evidence="5">Protein kinase domain-containing protein</fullName>
    </recommendedName>
</protein>
<organism evidence="6 7">
    <name type="scientific">Candidula unifasciata</name>
    <dbReference type="NCBI Taxonomy" id="100452"/>
    <lineage>
        <taxon>Eukaryota</taxon>
        <taxon>Metazoa</taxon>
        <taxon>Spiralia</taxon>
        <taxon>Lophotrochozoa</taxon>
        <taxon>Mollusca</taxon>
        <taxon>Gastropoda</taxon>
        <taxon>Heterobranchia</taxon>
        <taxon>Euthyneura</taxon>
        <taxon>Panpulmonata</taxon>
        <taxon>Eupulmonata</taxon>
        <taxon>Stylommatophora</taxon>
        <taxon>Helicina</taxon>
        <taxon>Helicoidea</taxon>
        <taxon>Geomitridae</taxon>
        <taxon>Candidula</taxon>
    </lineage>
</organism>
<dbReference type="InterPro" id="IPR000719">
    <property type="entry name" value="Prot_kinase_dom"/>
</dbReference>
<dbReference type="PROSITE" id="PS00108">
    <property type="entry name" value="PROTEIN_KINASE_ST"/>
    <property type="match status" value="1"/>
</dbReference>
<comment type="similarity">
    <text evidence="4">Belongs to the protein kinase superfamily.</text>
</comment>